<gene>
    <name evidence="1" type="ORF">Cenrod_0470</name>
</gene>
<dbReference type="Proteomes" id="UP000017184">
    <property type="component" value="Chromosome"/>
</dbReference>
<dbReference type="STRING" id="946483.Cenrod_0470"/>
<evidence type="ECO:0000313" key="1">
    <source>
        <dbReference type="EMBL" id="AGX86585.1"/>
    </source>
</evidence>
<dbReference type="Pfam" id="PF13692">
    <property type="entry name" value="Glyco_trans_1_4"/>
    <property type="match status" value="1"/>
</dbReference>
<proteinExistence type="predicted"/>
<keyword evidence="1" id="KW-0808">Transferase</keyword>
<accession>U5N5P0</accession>
<sequence length="230" mass="25584">MQSPGNLGYFSKQTSAGKKIEVLQNWLGTVGKKACSICLQDTHLAGRKVFVYAGNMGVAQGMDIFIDLAERLQPRKDVGFLFVGRGSEARRLQKETVRRRLNNVLFQDEIEPDEIPALYAQCCAGIVALDPKHKTHNIPGKFLTYMQSGLPVLANVNHGNDLVTLIRKEDIGKVCETHSVDMLETLALALLDKLDQDTECAELQNRCRKLFEKEFAVERAVRQIVLALGG</sequence>
<reference evidence="1 2" key="1">
    <citation type="journal article" date="2013" name="Genome Biol.">
        <title>Genomic analysis reveals key aspects of prokaryotic symbiosis in the phototrophic consortium "Chlorochromatium aggregatum".</title>
        <authorList>
            <person name="Liu Z."/>
            <person name="Muller J."/>
            <person name="Li T."/>
            <person name="Alvey R.M."/>
            <person name="Vogl K."/>
            <person name="Frigaard N.U."/>
            <person name="Rockwell N.C."/>
            <person name="Boyd E.S."/>
            <person name="Tomsho L.P."/>
            <person name="Schuster S.C."/>
            <person name="Henke P."/>
            <person name="Rohde M."/>
            <person name="Overmann J."/>
            <person name="Bryant D.A."/>
        </authorList>
    </citation>
    <scope>NUCLEOTIDE SEQUENCE [LARGE SCALE GENOMIC DNA]</scope>
    <source>
        <strain evidence="1">CR</strain>
    </source>
</reference>
<protein>
    <submittedName>
        <fullName evidence="1">Glycosyltransferase</fullName>
    </submittedName>
</protein>
<dbReference type="PANTHER" id="PTHR12526">
    <property type="entry name" value="GLYCOSYLTRANSFERASE"/>
    <property type="match status" value="1"/>
</dbReference>
<evidence type="ECO:0000313" key="2">
    <source>
        <dbReference type="Proteomes" id="UP000017184"/>
    </source>
</evidence>
<dbReference type="EMBL" id="CP004885">
    <property type="protein sequence ID" value="AGX86585.1"/>
    <property type="molecule type" value="Genomic_DNA"/>
</dbReference>
<name>U5N5P0_9BURK</name>
<dbReference type="CDD" id="cd03794">
    <property type="entry name" value="GT4_WbuB-like"/>
    <property type="match status" value="1"/>
</dbReference>
<dbReference type="AlphaFoldDB" id="U5N5P0"/>
<dbReference type="SUPFAM" id="SSF53756">
    <property type="entry name" value="UDP-Glycosyltransferase/glycogen phosphorylase"/>
    <property type="match status" value="1"/>
</dbReference>
<keyword evidence="2" id="KW-1185">Reference proteome</keyword>
<dbReference type="HOGENOM" id="CLU_104113_0_0_4"/>
<dbReference type="GO" id="GO:0016740">
    <property type="term" value="F:transferase activity"/>
    <property type="evidence" value="ECO:0007669"/>
    <property type="project" value="UniProtKB-KW"/>
</dbReference>
<organism evidence="1 2">
    <name type="scientific">Candidatus Symbiobacter mobilis CR</name>
    <dbReference type="NCBI Taxonomy" id="946483"/>
    <lineage>
        <taxon>Bacteria</taxon>
        <taxon>Pseudomonadati</taxon>
        <taxon>Pseudomonadota</taxon>
        <taxon>Betaproteobacteria</taxon>
        <taxon>Burkholderiales</taxon>
        <taxon>Comamonadaceae</taxon>
    </lineage>
</organism>
<dbReference type="KEGG" id="cbx:Cenrod_0470"/>
<dbReference type="PATRIC" id="fig|946483.4.peg.470"/>
<dbReference type="Gene3D" id="3.40.50.2000">
    <property type="entry name" value="Glycogen Phosphorylase B"/>
    <property type="match status" value="1"/>
</dbReference>
<dbReference type="eggNOG" id="COG0438">
    <property type="taxonomic scope" value="Bacteria"/>
</dbReference>
<dbReference type="PANTHER" id="PTHR12526:SF609">
    <property type="entry name" value="LIPOPOLYSACCHARIDE BIOSYNTHESIS PROTEIN"/>
    <property type="match status" value="1"/>
</dbReference>